<dbReference type="InterPro" id="IPR029048">
    <property type="entry name" value="HSP70_C_sf"/>
</dbReference>
<reference evidence="5 6" key="1">
    <citation type="submission" date="2021-06" db="EMBL/GenBank/DDBJ databases">
        <title>Caerostris extrusa draft genome.</title>
        <authorList>
            <person name="Kono N."/>
            <person name="Arakawa K."/>
        </authorList>
    </citation>
    <scope>NUCLEOTIDE SEQUENCE [LARGE SCALE GENOMIC DNA]</scope>
</reference>
<comment type="caution">
    <text evidence="5">The sequence shown here is derived from an EMBL/GenBank/DDBJ whole genome shotgun (WGS) entry which is preliminary data.</text>
</comment>
<evidence type="ECO:0000256" key="2">
    <source>
        <dbReference type="ARBA" id="ARBA00022741"/>
    </source>
</evidence>
<keyword evidence="6" id="KW-1185">Reference proteome</keyword>
<keyword evidence="5" id="KW-0346">Stress response</keyword>
<dbReference type="PANTHER" id="PTHR19375">
    <property type="entry name" value="HEAT SHOCK PROTEIN 70KDA"/>
    <property type="match status" value="1"/>
</dbReference>
<name>A0AAV4RPK7_CAEEX</name>
<dbReference type="AlphaFoldDB" id="A0AAV4RPK7"/>
<keyword evidence="3" id="KW-0067">ATP-binding</keyword>
<dbReference type="FunFam" id="2.60.34.10:FF:000002">
    <property type="entry name" value="Heat shock 70 kDa"/>
    <property type="match status" value="1"/>
</dbReference>
<evidence type="ECO:0000256" key="3">
    <source>
        <dbReference type="ARBA" id="ARBA00022840"/>
    </source>
</evidence>
<dbReference type="GO" id="GO:0005524">
    <property type="term" value="F:ATP binding"/>
    <property type="evidence" value="ECO:0007669"/>
    <property type="project" value="UniProtKB-KW"/>
</dbReference>
<dbReference type="Gene3D" id="2.60.34.10">
    <property type="entry name" value="Substrate Binding Domain Of DNAk, Chain A, domain 1"/>
    <property type="match status" value="1"/>
</dbReference>
<keyword evidence="4" id="KW-0175">Coiled coil</keyword>
<evidence type="ECO:0000256" key="1">
    <source>
        <dbReference type="ARBA" id="ARBA00007381"/>
    </source>
</evidence>
<dbReference type="Proteomes" id="UP001054945">
    <property type="component" value="Unassembled WGS sequence"/>
</dbReference>
<dbReference type="GO" id="GO:0140662">
    <property type="term" value="F:ATP-dependent protein folding chaperone"/>
    <property type="evidence" value="ECO:0007669"/>
    <property type="project" value="InterPro"/>
</dbReference>
<evidence type="ECO:0000313" key="5">
    <source>
        <dbReference type="EMBL" id="GIY23655.1"/>
    </source>
</evidence>
<dbReference type="SUPFAM" id="SSF100920">
    <property type="entry name" value="Heat shock protein 70kD (HSP70), peptide-binding domain"/>
    <property type="match status" value="1"/>
</dbReference>
<dbReference type="SUPFAM" id="SSF53067">
    <property type="entry name" value="Actin-like ATPase domain"/>
    <property type="match status" value="1"/>
</dbReference>
<dbReference type="PRINTS" id="PR00301">
    <property type="entry name" value="HEATSHOCK70"/>
</dbReference>
<gene>
    <name evidence="5" type="ORF">CEXT_554301</name>
</gene>
<keyword evidence="2" id="KW-0547">Nucleotide-binding</keyword>
<evidence type="ECO:0000313" key="6">
    <source>
        <dbReference type="Proteomes" id="UP001054945"/>
    </source>
</evidence>
<dbReference type="SUPFAM" id="SSF100934">
    <property type="entry name" value="Heat shock protein 70kD (HSP70), C-terminal subdomain"/>
    <property type="match status" value="1"/>
</dbReference>
<sequence>MLKIDISNIDDVILVGGSTRIPKVQKLLQDFFSGKELNRSINADEAVAYGAAVQSAILRGDKSAEIQDLLLLDIIPLSLGIETAGGVMTVLIHRNTTIPVRHAHTFTTYSDNQPGVLVQVFEGERPLTKDNNLLGNFELNGIPPAPRGIPRIEVTFDIDSNGILNVSAVDRSTNRKNKITITNNKGRLTKEEIERMLQEAETYKEEDEKKKAIIEARNFLESYIFTVKATMNDDKLKSIISNKEKENLEERINETLNWLESSTDASKRRL</sequence>
<accession>A0AAV4RPK7</accession>
<protein>
    <submittedName>
        <fullName evidence="5">Heat shock 70 kDa protein cognate 4</fullName>
    </submittedName>
</protein>
<feature type="coiled-coil region" evidence="4">
    <location>
        <begin position="186"/>
        <end position="217"/>
    </location>
</feature>
<dbReference type="InterPro" id="IPR018181">
    <property type="entry name" value="Heat_shock_70_CS"/>
</dbReference>
<proteinExistence type="inferred from homology"/>
<dbReference type="InterPro" id="IPR043129">
    <property type="entry name" value="ATPase_NBD"/>
</dbReference>
<dbReference type="Gene3D" id="3.30.420.40">
    <property type="match status" value="2"/>
</dbReference>
<dbReference type="EMBL" id="BPLR01008297">
    <property type="protein sequence ID" value="GIY23655.1"/>
    <property type="molecule type" value="Genomic_DNA"/>
</dbReference>
<dbReference type="Gene3D" id="1.20.1270.10">
    <property type="match status" value="1"/>
</dbReference>
<comment type="similarity">
    <text evidence="1">Belongs to the heat shock protein 70 family.</text>
</comment>
<organism evidence="5 6">
    <name type="scientific">Caerostris extrusa</name>
    <name type="common">Bark spider</name>
    <name type="synonym">Caerostris bankana</name>
    <dbReference type="NCBI Taxonomy" id="172846"/>
    <lineage>
        <taxon>Eukaryota</taxon>
        <taxon>Metazoa</taxon>
        <taxon>Ecdysozoa</taxon>
        <taxon>Arthropoda</taxon>
        <taxon>Chelicerata</taxon>
        <taxon>Arachnida</taxon>
        <taxon>Araneae</taxon>
        <taxon>Araneomorphae</taxon>
        <taxon>Entelegynae</taxon>
        <taxon>Araneoidea</taxon>
        <taxon>Araneidae</taxon>
        <taxon>Caerostris</taxon>
    </lineage>
</organism>
<dbReference type="InterPro" id="IPR029047">
    <property type="entry name" value="HSP70_peptide-bd_sf"/>
</dbReference>
<evidence type="ECO:0000256" key="4">
    <source>
        <dbReference type="SAM" id="Coils"/>
    </source>
</evidence>
<dbReference type="Pfam" id="PF00012">
    <property type="entry name" value="HSP70"/>
    <property type="match status" value="1"/>
</dbReference>
<dbReference type="InterPro" id="IPR013126">
    <property type="entry name" value="Hsp_70_fam"/>
</dbReference>
<dbReference type="PROSITE" id="PS01036">
    <property type="entry name" value="HSP70_3"/>
    <property type="match status" value="1"/>
</dbReference>